<proteinExistence type="inferred from homology"/>
<dbReference type="InterPro" id="IPR000182">
    <property type="entry name" value="GNAT_dom"/>
</dbReference>
<protein>
    <submittedName>
        <fullName evidence="6">Ribosomal-protein-alanine N-acetyltransferase</fullName>
    </submittedName>
</protein>
<keyword evidence="4" id="KW-0012">Acyltransferase</keyword>
<organism evidence="6">
    <name type="scientific">Candidatus Caldatribacterium californiense</name>
    <dbReference type="NCBI Taxonomy" id="1454726"/>
    <lineage>
        <taxon>Bacteria</taxon>
        <taxon>Pseudomonadati</taxon>
        <taxon>Atribacterota</taxon>
        <taxon>Atribacteria</taxon>
        <taxon>Atribacterales</taxon>
        <taxon>Candidatus Caldatribacteriaceae</taxon>
        <taxon>Candidatus Caldatribacterium</taxon>
    </lineage>
</organism>
<dbReference type="SUPFAM" id="SSF55729">
    <property type="entry name" value="Acyl-CoA N-acyltransferases (Nat)"/>
    <property type="match status" value="1"/>
</dbReference>
<keyword evidence="2" id="KW-0963">Cytoplasm</keyword>
<dbReference type="PANTHER" id="PTHR43420">
    <property type="entry name" value="ACETYLTRANSFERASE"/>
    <property type="match status" value="1"/>
</dbReference>
<dbReference type="InterPro" id="IPR016181">
    <property type="entry name" value="Acyl_CoA_acyltransferase"/>
</dbReference>
<evidence type="ECO:0000256" key="3">
    <source>
        <dbReference type="ARBA" id="ARBA00022679"/>
    </source>
</evidence>
<dbReference type="CDD" id="cd04301">
    <property type="entry name" value="NAT_SF"/>
    <property type="match status" value="1"/>
</dbReference>
<evidence type="ECO:0000256" key="4">
    <source>
        <dbReference type="ARBA" id="ARBA00023315"/>
    </source>
</evidence>
<dbReference type="InterPro" id="IPR006464">
    <property type="entry name" value="AcTrfase_RimI/Ard1"/>
</dbReference>
<dbReference type="Gene3D" id="3.40.630.30">
    <property type="match status" value="1"/>
</dbReference>
<evidence type="ECO:0000259" key="5">
    <source>
        <dbReference type="PROSITE" id="PS51186"/>
    </source>
</evidence>
<evidence type="ECO:0000256" key="2">
    <source>
        <dbReference type="ARBA" id="ARBA00022490"/>
    </source>
</evidence>
<dbReference type="PANTHER" id="PTHR43420:SF44">
    <property type="entry name" value="ACETYLTRANSFERASE YPEA"/>
    <property type="match status" value="1"/>
</dbReference>
<dbReference type="AlphaFoldDB" id="A0A7V3YGF8"/>
<dbReference type="InterPro" id="IPR050680">
    <property type="entry name" value="YpeA/RimI_acetyltransf"/>
</dbReference>
<dbReference type="NCBIfam" id="TIGR01575">
    <property type="entry name" value="rimI"/>
    <property type="match status" value="1"/>
</dbReference>
<dbReference type="GO" id="GO:0008080">
    <property type="term" value="F:N-acetyltransferase activity"/>
    <property type="evidence" value="ECO:0007669"/>
    <property type="project" value="InterPro"/>
</dbReference>
<feature type="domain" description="N-acetyltransferase" evidence="5">
    <location>
        <begin position="17"/>
        <end position="160"/>
    </location>
</feature>
<accession>A0A7V3YGF8</accession>
<evidence type="ECO:0000313" key="6">
    <source>
        <dbReference type="EMBL" id="HGI30595.1"/>
    </source>
</evidence>
<dbReference type="EMBL" id="DTFV01000066">
    <property type="protein sequence ID" value="HGI30595.1"/>
    <property type="molecule type" value="Genomic_DNA"/>
</dbReference>
<comment type="caution">
    <text evidence="6">The sequence shown here is derived from an EMBL/GenBank/DDBJ whole genome shotgun (WGS) entry which is preliminary data.</text>
</comment>
<keyword evidence="3 6" id="KW-0808">Transferase</keyword>
<comment type="similarity">
    <text evidence="1">Belongs to the acetyltransferase family. RimI subfamily.</text>
</comment>
<evidence type="ECO:0000256" key="1">
    <source>
        <dbReference type="ARBA" id="ARBA00005395"/>
    </source>
</evidence>
<reference evidence="6" key="1">
    <citation type="journal article" date="2020" name="mSystems">
        <title>Genome- and Community-Level Interaction Insights into Carbon Utilization and Element Cycling Functions of Hydrothermarchaeota in Hydrothermal Sediment.</title>
        <authorList>
            <person name="Zhou Z."/>
            <person name="Liu Y."/>
            <person name="Xu W."/>
            <person name="Pan J."/>
            <person name="Luo Z.H."/>
            <person name="Li M."/>
        </authorList>
    </citation>
    <scope>NUCLEOTIDE SEQUENCE [LARGE SCALE GENOMIC DNA]</scope>
    <source>
        <strain evidence="6">SpSt-747</strain>
    </source>
</reference>
<sequence length="173" mass="20029">MDPGFSNDKVLVDNGDFQIVEMRTHHLPYVVAIERRSFSQPWSYSLFLTELSNKVASYFVALFEGRVIGYVGLWILWEEGHVTTFAIHPRYRGRGFGKRLFRYALDYARACGCRYVLLEVRVSNTRAQNLYRKFGFRVVGVRSRYYADGEDALIMRKDFEGEGNERRASGSGD</sequence>
<gene>
    <name evidence="6" type="primary">rimI</name>
    <name evidence="6" type="ORF">ENV30_04710</name>
</gene>
<dbReference type="PROSITE" id="PS51186">
    <property type="entry name" value="GNAT"/>
    <property type="match status" value="1"/>
</dbReference>
<dbReference type="Pfam" id="PF00583">
    <property type="entry name" value="Acetyltransf_1"/>
    <property type="match status" value="1"/>
</dbReference>
<name>A0A7V3YGF8_9BACT</name>